<comment type="subcellular location">
    <subcellularLocation>
        <location evidence="2">Endomembrane system</location>
    </subcellularLocation>
</comment>
<keyword evidence="9 10" id="KW-0326">Glycosidase</keyword>
<reference evidence="14" key="1">
    <citation type="journal article" date="2023" name="Mol. Phylogenet. Evol.">
        <title>Genome-scale phylogeny and comparative genomics of the fungal order Sordariales.</title>
        <authorList>
            <person name="Hensen N."/>
            <person name="Bonometti L."/>
            <person name="Westerberg I."/>
            <person name="Brannstrom I.O."/>
            <person name="Guillou S."/>
            <person name="Cros-Aarteil S."/>
            <person name="Calhoun S."/>
            <person name="Haridas S."/>
            <person name="Kuo A."/>
            <person name="Mondo S."/>
            <person name="Pangilinan J."/>
            <person name="Riley R."/>
            <person name="LaButti K."/>
            <person name="Andreopoulos B."/>
            <person name="Lipzen A."/>
            <person name="Chen C."/>
            <person name="Yan M."/>
            <person name="Daum C."/>
            <person name="Ng V."/>
            <person name="Clum A."/>
            <person name="Steindorff A."/>
            <person name="Ohm R.A."/>
            <person name="Martin F."/>
            <person name="Silar P."/>
            <person name="Natvig D.O."/>
            <person name="Lalanne C."/>
            <person name="Gautier V."/>
            <person name="Ament-Velasquez S.L."/>
            <person name="Kruys A."/>
            <person name="Hutchinson M.I."/>
            <person name="Powell A.J."/>
            <person name="Barry K."/>
            <person name="Miller A.N."/>
            <person name="Grigoriev I.V."/>
            <person name="Debuchy R."/>
            <person name="Gladieux P."/>
            <person name="Hiltunen Thoren M."/>
            <person name="Johannesson H."/>
        </authorList>
    </citation>
    <scope>NUCLEOTIDE SEQUENCE</scope>
    <source>
        <strain evidence="14">CBS 141.50</strain>
    </source>
</reference>
<evidence type="ECO:0000256" key="3">
    <source>
        <dbReference type="ARBA" id="ARBA00009699"/>
    </source>
</evidence>
<dbReference type="PANTHER" id="PTHR12145:SF41">
    <property type="entry name" value="MANNAN ENDO-1,6-ALPHA-MANNOSIDASE"/>
    <property type="match status" value="1"/>
</dbReference>
<evidence type="ECO:0000256" key="6">
    <source>
        <dbReference type="ARBA" id="ARBA00022801"/>
    </source>
</evidence>
<dbReference type="GO" id="GO:0008496">
    <property type="term" value="F:mannan endo-1,6-alpha-mannosidase activity"/>
    <property type="evidence" value="ECO:0007669"/>
    <property type="project" value="UniProtKB-UniRule"/>
</dbReference>
<dbReference type="PANTHER" id="PTHR12145">
    <property type="entry name" value="MANNAN ENDO-1,6-ALPHA-MANNOSIDASE DCW1"/>
    <property type="match status" value="1"/>
</dbReference>
<keyword evidence="5 13" id="KW-0732">Signal</keyword>
<dbReference type="Pfam" id="PF03663">
    <property type="entry name" value="Glyco_hydro_76"/>
    <property type="match status" value="1"/>
</dbReference>
<sequence length="501" mass="52840">MRVSGLVASLSLLAQSGAAVELVLGDYDSVKSAASTIAFGLVKYYTGNNTGDTPGNLPDPYFWWEAGAMFGTLIEYWALTGDETYNDITSQAMLHQATEKGDFKPPNQTRTLGNDDQGFWGMAALSAAELNFPNPPSDQPQWLAMAQSLFNQYASRWDEADCGGGLRWQIFTFNNGFNYKNSISNGCFFNVAARLARYTGNATYAEWADKIYKWQETVGLIAADHTVRDGVHINPADKTCASMDQNEWTYNSGIFLHGASVMYNYTADGGPSPGVGADTWRTRVDGLLQAASTTFFHNNNTNPNTDASQNNNPNGVLVEQLCEPSGFCNNDQRSFKGHLTRWLARTAQMAPHTQSTIRPLLETDASAAAAACVGSPPAPAFKGQPGTACGFRWTTGGFDGSVGVGEQMNALSAVMYTLVTGDGNGNGGPGATGGAAAGAPVTADTGGTSKGDPAAGTQEDQVGRLTGFGFKEITLGDRVAAGFATSAIALGVVAGCAFVIV</sequence>
<evidence type="ECO:0000256" key="1">
    <source>
        <dbReference type="ARBA" id="ARBA00001452"/>
    </source>
</evidence>
<keyword evidence="6 10" id="KW-0378">Hydrolase</keyword>
<dbReference type="GO" id="GO:0016052">
    <property type="term" value="P:carbohydrate catabolic process"/>
    <property type="evidence" value="ECO:0007669"/>
    <property type="project" value="InterPro"/>
</dbReference>
<evidence type="ECO:0000256" key="5">
    <source>
        <dbReference type="ARBA" id="ARBA00022729"/>
    </source>
</evidence>
<dbReference type="EMBL" id="MU853554">
    <property type="protein sequence ID" value="KAK4148173.1"/>
    <property type="molecule type" value="Genomic_DNA"/>
</dbReference>
<reference evidence="14" key="2">
    <citation type="submission" date="2023-05" db="EMBL/GenBank/DDBJ databases">
        <authorList>
            <consortium name="Lawrence Berkeley National Laboratory"/>
            <person name="Steindorff A."/>
            <person name="Hensen N."/>
            <person name="Bonometti L."/>
            <person name="Westerberg I."/>
            <person name="Brannstrom I.O."/>
            <person name="Guillou S."/>
            <person name="Cros-Aarteil S."/>
            <person name="Calhoun S."/>
            <person name="Haridas S."/>
            <person name="Kuo A."/>
            <person name="Mondo S."/>
            <person name="Pangilinan J."/>
            <person name="Riley R."/>
            <person name="Labutti K."/>
            <person name="Andreopoulos B."/>
            <person name="Lipzen A."/>
            <person name="Chen C."/>
            <person name="Yanf M."/>
            <person name="Daum C."/>
            <person name="Ng V."/>
            <person name="Clum A."/>
            <person name="Ohm R."/>
            <person name="Martin F."/>
            <person name="Silar P."/>
            <person name="Natvig D."/>
            <person name="Lalanne C."/>
            <person name="Gautier V."/>
            <person name="Ament-Velasquez S.L."/>
            <person name="Kruys A."/>
            <person name="Hutchinson M.I."/>
            <person name="Powell A.J."/>
            <person name="Barry K."/>
            <person name="Miller A.N."/>
            <person name="Grigoriev I.V."/>
            <person name="Debuchy R."/>
            <person name="Gladieux P."/>
            <person name="Thoren M.H."/>
            <person name="Johannesson H."/>
        </authorList>
    </citation>
    <scope>NUCLEOTIDE SEQUENCE</scope>
    <source>
        <strain evidence="14">CBS 141.50</strain>
    </source>
</reference>
<gene>
    <name evidence="14" type="ORF">C8A04DRAFT_8613</name>
</gene>
<protein>
    <recommendedName>
        <fullName evidence="4 10">Mannan endo-1,6-alpha-mannosidase</fullName>
        <ecNumber evidence="4 10">3.2.1.101</ecNumber>
    </recommendedName>
</protein>
<evidence type="ECO:0000256" key="11">
    <source>
        <dbReference type="SAM" id="MobiDB-lite"/>
    </source>
</evidence>
<evidence type="ECO:0000313" key="15">
    <source>
        <dbReference type="Proteomes" id="UP001302676"/>
    </source>
</evidence>
<feature type="compositionally biased region" description="Gly residues" evidence="11">
    <location>
        <begin position="427"/>
        <end position="436"/>
    </location>
</feature>
<evidence type="ECO:0000313" key="14">
    <source>
        <dbReference type="EMBL" id="KAK4148173.1"/>
    </source>
</evidence>
<dbReference type="InterPro" id="IPR014480">
    <property type="entry name" value="Mannan-1_6-alpha_mannosidase"/>
</dbReference>
<evidence type="ECO:0000256" key="4">
    <source>
        <dbReference type="ARBA" id="ARBA00012350"/>
    </source>
</evidence>
<dbReference type="GO" id="GO:0012505">
    <property type="term" value="C:endomembrane system"/>
    <property type="evidence" value="ECO:0007669"/>
    <property type="project" value="UniProtKB-SubCell"/>
</dbReference>
<name>A0AAN6VB37_9PEZI</name>
<dbReference type="InterPro" id="IPR005198">
    <property type="entry name" value="Glyco_hydro_76"/>
</dbReference>
<keyword evidence="12" id="KW-1133">Transmembrane helix</keyword>
<evidence type="ECO:0000256" key="7">
    <source>
        <dbReference type="ARBA" id="ARBA00023136"/>
    </source>
</evidence>
<keyword evidence="15" id="KW-1185">Reference proteome</keyword>
<dbReference type="Proteomes" id="UP001302676">
    <property type="component" value="Unassembled WGS sequence"/>
</dbReference>
<feature type="compositionally biased region" description="Low complexity" evidence="11">
    <location>
        <begin position="437"/>
        <end position="447"/>
    </location>
</feature>
<dbReference type="GeneID" id="87821790"/>
<keyword evidence="12" id="KW-0812">Transmembrane</keyword>
<feature type="transmembrane region" description="Helical" evidence="12">
    <location>
        <begin position="479"/>
        <end position="500"/>
    </location>
</feature>
<dbReference type="InterPro" id="IPR008928">
    <property type="entry name" value="6-hairpin_glycosidase_sf"/>
</dbReference>
<dbReference type="AlphaFoldDB" id="A0AAN6VB37"/>
<dbReference type="EC" id="3.2.1.101" evidence="4 10"/>
<evidence type="ECO:0000256" key="10">
    <source>
        <dbReference type="PIRNR" id="PIRNR016302"/>
    </source>
</evidence>
<dbReference type="Gene3D" id="1.50.10.20">
    <property type="match status" value="1"/>
</dbReference>
<evidence type="ECO:0000256" key="8">
    <source>
        <dbReference type="ARBA" id="ARBA00023180"/>
    </source>
</evidence>
<evidence type="ECO:0000256" key="9">
    <source>
        <dbReference type="ARBA" id="ARBA00023295"/>
    </source>
</evidence>
<dbReference type="FunFam" id="1.50.10.20:FF:000006">
    <property type="entry name" value="Mannan endo-1,6-alpha-mannosidase"/>
    <property type="match status" value="1"/>
</dbReference>
<accession>A0AAN6VB37</accession>
<organism evidence="14 15">
    <name type="scientific">Dichotomopilus funicola</name>
    <dbReference type="NCBI Taxonomy" id="1934379"/>
    <lineage>
        <taxon>Eukaryota</taxon>
        <taxon>Fungi</taxon>
        <taxon>Dikarya</taxon>
        <taxon>Ascomycota</taxon>
        <taxon>Pezizomycotina</taxon>
        <taxon>Sordariomycetes</taxon>
        <taxon>Sordariomycetidae</taxon>
        <taxon>Sordariales</taxon>
        <taxon>Chaetomiaceae</taxon>
        <taxon>Dichotomopilus</taxon>
    </lineage>
</organism>
<evidence type="ECO:0000256" key="2">
    <source>
        <dbReference type="ARBA" id="ARBA00004308"/>
    </source>
</evidence>
<dbReference type="RefSeq" id="XP_062641544.1">
    <property type="nucleotide sequence ID" value="XM_062785177.1"/>
</dbReference>
<evidence type="ECO:0000256" key="12">
    <source>
        <dbReference type="SAM" id="Phobius"/>
    </source>
</evidence>
<dbReference type="SUPFAM" id="SSF48208">
    <property type="entry name" value="Six-hairpin glycosidases"/>
    <property type="match status" value="1"/>
</dbReference>
<feature type="chain" id="PRO_5042907522" description="Mannan endo-1,6-alpha-mannosidase" evidence="13">
    <location>
        <begin position="20"/>
        <end position="501"/>
    </location>
</feature>
<keyword evidence="8" id="KW-0325">Glycoprotein</keyword>
<evidence type="ECO:0000256" key="13">
    <source>
        <dbReference type="SAM" id="SignalP"/>
    </source>
</evidence>
<dbReference type="PIRSF" id="PIRSF016302">
    <property type="entry name" value="Man_a_manosd"/>
    <property type="match status" value="1"/>
</dbReference>
<comment type="similarity">
    <text evidence="3 10">Belongs to the glycosyl hydrolase 76 family.</text>
</comment>
<feature type="region of interest" description="Disordered" evidence="11">
    <location>
        <begin position="427"/>
        <end position="460"/>
    </location>
</feature>
<keyword evidence="7 12" id="KW-0472">Membrane</keyword>
<feature type="signal peptide" evidence="13">
    <location>
        <begin position="1"/>
        <end position="19"/>
    </location>
</feature>
<comment type="catalytic activity">
    <reaction evidence="1 10">
        <text>Random hydrolysis of (1-&gt;6)-alpha-D-mannosidic linkages in unbranched (1-&gt;6)-mannans.</text>
        <dbReference type="EC" id="3.2.1.101"/>
    </reaction>
</comment>
<proteinExistence type="inferred from homology"/>
<comment type="caution">
    <text evidence="14">The sequence shown here is derived from an EMBL/GenBank/DDBJ whole genome shotgun (WGS) entry which is preliminary data.</text>
</comment>
<dbReference type="GO" id="GO:0009272">
    <property type="term" value="P:fungal-type cell wall biogenesis"/>
    <property type="evidence" value="ECO:0007669"/>
    <property type="project" value="TreeGrafter"/>
</dbReference>